<feature type="binding site" evidence="7">
    <location>
        <position position="115"/>
    </location>
    <ligand>
        <name>AMP</name>
        <dbReference type="ChEBI" id="CHEBI:456215"/>
    </ligand>
</feature>
<dbReference type="EC" id="2.7.4.10" evidence="7"/>
<dbReference type="InterPro" id="IPR000850">
    <property type="entry name" value="Adenylat/UMP-CMP_kin"/>
</dbReference>
<reference evidence="10" key="1">
    <citation type="submission" date="2022-07" db="EMBL/GenBank/DDBJ databases">
        <title>Phylogenomic reconstructions and comparative analyses of Kickxellomycotina fungi.</title>
        <authorList>
            <person name="Reynolds N.K."/>
            <person name="Stajich J.E."/>
            <person name="Barry K."/>
            <person name="Grigoriev I.V."/>
            <person name="Crous P."/>
            <person name="Smith M.E."/>
        </authorList>
    </citation>
    <scope>NUCLEOTIDE SEQUENCE</scope>
    <source>
        <strain evidence="10">NRRL 3115</strain>
    </source>
</reference>
<dbReference type="Proteomes" id="UP001151518">
    <property type="component" value="Unassembled WGS sequence"/>
</dbReference>
<organism evidence="10 11">
    <name type="scientific">Coemansia spiralis</name>
    <dbReference type="NCBI Taxonomy" id="417178"/>
    <lineage>
        <taxon>Eukaryota</taxon>
        <taxon>Fungi</taxon>
        <taxon>Fungi incertae sedis</taxon>
        <taxon>Zoopagomycota</taxon>
        <taxon>Kickxellomycotina</taxon>
        <taxon>Kickxellomycetes</taxon>
        <taxon>Kickxellales</taxon>
        <taxon>Kickxellaceae</taxon>
        <taxon>Coemansia</taxon>
    </lineage>
</organism>
<evidence type="ECO:0000256" key="8">
    <source>
        <dbReference type="SAM" id="MobiDB-lite"/>
    </source>
</evidence>
<feature type="binding site" evidence="7">
    <location>
        <position position="278"/>
    </location>
    <ligand>
        <name>GTP</name>
        <dbReference type="ChEBI" id="CHEBI:37565"/>
    </ligand>
</feature>
<evidence type="ECO:0000256" key="4">
    <source>
        <dbReference type="ARBA" id="ARBA00022777"/>
    </source>
</evidence>
<proteinExistence type="inferred from homology"/>
<dbReference type="GO" id="GO:0046039">
    <property type="term" value="P:GTP metabolic process"/>
    <property type="evidence" value="ECO:0007669"/>
    <property type="project" value="UniProtKB-UniRule"/>
</dbReference>
<feature type="binding site" evidence="7">
    <location>
        <position position="170"/>
    </location>
    <ligand>
        <name>AMP</name>
        <dbReference type="ChEBI" id="CHEBI:456215"/>
    </ligand>
</feature>
<comment type="subunit">
    <text evidence="7">Monomer.</text>
</comment>
<evidence type="ECO:0000313" key="11">
    <source>
        <dbReference type="Proteomes" id="UP001151518"/>
    </source>
</evidence>
<dbReference type="InterPro" id="IPR006259">
    <property type="entry name" value="Adenyl_kin_sub"/>
</dbReference>
<dbReference type="InterPro" id="IPR028586">
    <property type="entry name" value="AK3/Ak4_mitochondrial"/>
</dbReference>
<dbReference type="InterPro" id="IPR007862">
    <property type="entry name" value="Adenylate_kinase_lid-dom"/>
</dbReference>
<feature type="region of interest" description="NMPbind" evidence="7">
    <location>
        <begin position="109"/>
        <end position="138"/>
    </location>
</feature>
<evidence type="ECO:0000256" key="6">
    <source>
        <dbReference type="ARBA" id="ARBA00023134"/>
    </source>
</evidence>
<keyword evidence="5 7" id="KW-0496">Mitochondrion</keyword>
<comment type="domain">
    <text evidence="7">Consists of three domains, a large central CORE domain and two small peripheral domains, NMPbind and LID, which undergo movements during catalysis. The LID domain closes over the site of phosphoryl transfer upon GTP binding. Assembling and dissambling the active center during each catalytic cycle provides an effective means to prevent GTP hydrolysis.</text>
</comment>
<dbReference type="GO" id="GO:0005524">
    <property type="term" value="F:ATP binding"/>
    <property type="evidence" value="ECO:0007669"/>
    <property type="project" value="InterPro"/>
</dbReference>
<keyword evidence="6 7" id="KW-0342">GTP-binding</keyword>
<feature type="region of interest" description="Disordered" evidence="8">
    <location>
        <begin position="28"/>
        <end position="72"/>
    </location>
</feature>
<dbReference type="PROSITE" id="PS00113">
    <property type="entry name" value="ADENYLATE_KINASE"/>
    <property type="match status" value="1"/>
</dbReference>
<feature type="region of interest" description="LID" evidence="7">
    <location>
        <begin position="204"/>
        <end position="241"/>
    </location>
</feature>
<dbReference type="CDD" id="cd01428">
    <property type="entry name" value="ADK"/>
    <property type="match status" value="1"/>
</dbReference>
<evidence type="ECO:0000256" key="5">
    <source>
        <dbReference type="ARBA" id="ARBA00023128"/>
    </source>
</evidence>
<dbReference type="NCBIfam" id="NF001381">
    <property type="entry name" value="PRK00279.1-3"/>
    <property type="match status" value="1"/>
</dbReference>
<dbReference type="InterPro" id="IPR027417">
    <property type="entry name" value="P-loop_NTPase"/>
</dbReference>
<feature type="binding site" evidence="7">
    <location>
        <position position="249"/>
    </location>
    <ligand>
        <name>AMP</name>
        <dbReference type="ChEBI" id="CHEBI:456215"/>
    </ligand>
</feature>
<dbReference type="NCBIfam" id="NF011100">
    <property type="entry name" value="PRK14527.1"/>
    <property type="match status" value="1"/>
</dbReference>
<evidence type="ECO:0000256" key="7">
    <source>
        <dbReference type="HAMAP-Rule" id="MF_03169"/>
    </source>
</evidence>
<feature type="binding site" evidence="7">
    <location>
        <position position="238"/>
    </location>
    <ligand>
        <name>AMP</name>
        <dbReference type="ChEBI" id="CHEBI:456215"/>
    </ligand>
</feature>
<evidence type="ECO:0000313" key="10">
    <source>
        <dbReference type="EMBL" id="KAJ2678426.1"/>
    </source>
</evidence>
<feature type="binding site" evidence="7">
    <location>
        <begin position="136"/>
        <end position="138"/>
    </location>
    <ligand>
        <name>AMP</name>
        <dbReference type="ChEBI" id="CHEBI:456215"/>
    </ligand>
</feature>
<dbReference type="GO" id="GO:0006172">
    <property type="term" value="P:ADP biosynthetic process"/>
    <property type="evidence" value="ECO:0007669"/>
    <property type="project" value="UniProtKB-UniRule"/>
</dbReference>
<comment type="similarity">
    <text evidence="7">Belongs to the adenylate kinase family. AK3 subfamily.</text>
</comment>
<gene>
    <name evidence="7 10" type="primary">ADK2</name>
    <name evidence="10" type="ORF">GGI25_002411</name>
</gene>
<name>A0A9W8G832_9FUNG</name>
<dbReference type="OrthoDB" id="439792at2759"/>
<feature type="binding site" evidence="7">
    <location>
        <position position="205"/>
    </location>
    <ligand>
        <name>GTP</name>
        <dbReference type="ChEBI" id="CHEBI:37565"/>
    </ligand>
</feature>
<comment type="caution">
    <text evidence="10">The sequence shown here is derived from an EMBL/GenBank/DDBJ whole genome shotgun (WGS) entry which is preliminary data.</text>
</comment>
<dbReference type="GO" id="GO:0005525">
    <property type="term" value="F:GTP binding"/>
    <property type="evidence" value="ECO:0007669"/>
    <property type="project" value="UniProtKB-KW"/>
</dbReference>
<comment type="catalytic activity">
    <reaction evidence="7">
        <text>a ribonucleoside 5'-triphosphate + AMP = a ribonucleoside 5'-diphosphate + ADP</text>
        <dbReference type="Rhea" id="RHEA:13749"/>
        <dbReference type="ChEBI" id="CHEBI:57930"/>
        <dbReference type="ChEBI" id="CHEBI:61557"/>
        <dbReference type="ChEBI" id="CHEBI:456215"/>
        <dbReference type="ChEBI" id="CHEBI:456216"/>
        <dbReference type="EC" id="2.7.4.10"/>
    </reaction>
</comment>
<evidence type="ECO:0000256" key="3">
    <source>
        <dbReference type="ARBA" id="ARBA00022741"/>
    </source>
</evidence>
<dbReference type="EMBL" id="JANBTW010000021">
    <property type="protein sequence ID" value="KAJ2678426.1"/>
    <property type="molecule type" value="Genomic_DNA"/>
</dbReference>
<protein>
    <recommendedName>
        <fullName evidence="7">GTP:AMP phosphotransferase, mitochondrial</fullName>
        <ecNumber evidence="7">2.7.4.10</ecNumber>
    </recommendedName>
    <alternativeName>
        <fullName evidence="7">Adenylate kinase 3</fullName>
        <shortName evidence="7">AK 3</shortName>
    </alternativeName>
</protein>
<evidence type="ECO:0000256" key="1">
    <source>
        <dbReference type="ARBA" id="ARBA00004305"/>
    </source>
</evidence>
<dbReference type="GO" id="GO:0046041">
    <property type="term" value="P:ITP metabolic process"/>
    <property type="evidence" value="ECO:0007669"/>
    <property type="project" value="UniProtKB-UniRule"/>
</dbReference>
<dbReference type="SUPFAM" id="SSF52540">
    <property type="entry name" value="P-loop containing nucleoside triphosphate hydrolases"/>
    <property type="match status" value="1"/>
</dbReference>
<dbReference type="FunFam" id="3.40.50.300:FF:000106">
    <property type="entry name" value="Adenylate kinase mitochondrial"/>
    <property type="match status" value="1"/>
</dbReference>
<dbReference type="PRINTS" id="PR00094">
    <property type="entry name" value="ADENYLTKNASE"/>
</dbReference>
<dbReference type="InterPro" id="IPR033690">
    <property type="entry name" value="Adenylat_kinase_CS"/>
</dbReference>
<keyword evidence="3 7" id="KW-0547">Nucleotide-binding</keyword>
<accession>A0A9W8G832</accession>
<dbReference type="PANTHER" id="PTHR23359">
    <property type="entry name" value="NUCLEOTIDE KINASE"/>
    <property type="match status" value="1"/>
</dbReference>
<feature type="binding site" evidence="7">
    <location>
        <position position="110"/>
    </location>
    <ligand>
        <name>AMP</name>
        <dbReference type="ChEBI" id="CHEBI:456215"/>
    </ligand>
</feature>
<feature type="binding site" evidence="7">
    <location>
        <begin position="214"/>
        <end position="215"/>
    </location>
    <ligand>
        <name>GTP</name>
        <dbReference type="ChEBI" id="CHEBI:37565"/>
    </ligand>
</feature>
<dbReference type="NCBIfam" id="TIGR01351">
    <property type="entry name" value="adk"/>
    <property type="match status" value="1"/>
</dbReference>
<dbReference type="Gene3D" id="3.40.50.300">
    <property type="entry name" value="P-loop containing nucleotide triphosphate hydrolases"/>
    <property type="match status" value="1"/>
</dbReference>
<dbReference type="Pfam" id="PF00406">
    <property type="entry name" value="ADK"/>
    <property type="match status" value="1"/>
</dbReference>
<feature type="domain" description="Adenylate kinase active site lid" evidence="9">
    <location>
        <begin position="205"/>
        <end position="240"/>
    </location>
</feature>
<feature type="binding site" evidence="7">
    <location>
        <begin position="163"/>
        <end position="166"/>
    </location>
    <ligand>
        <name>AMP</name>
        <dbReference type="ChEBI" id="CHEBI:456215"/>
    </ligand>
</feature>
<dbReference type="GO" id="GO:0004017">
    <property type="term" value="F:AMP kinase activity"/>
    <property type="evidence" value="ECO:0007669"/>
    <property type="project" value="InterPro"/>
</dbReference>
<keyword evidence="4 7" id="KW-0418">Kinase</keyword>
<dbReference type="GO" id="GO:0046033">
    <property type="term" value="P:AMP metabolic process"/>
    <property type="evidence" value="ECO:0007669"/>
    <property type="project" value="UniProtKB-UniRule"/>
</dbReference>
<dbReference type="HAMAP" id="MF_00235">
    <property type="entry name" value="Adenylate_kinase_Adk"/>
    <property type="match status" value="1"/>
</dbReference>
<evidence type="ECO:0000256" key="2">
    <source>
        <dbReference type="ARBA" id="ARBA00022679"/>
    </source>
</evidence>
<comment type="subcellular location">
    <subcellularLocation>
        <location evidence="1 7">Mitochondrion matrix</location>
    </subcellularLocation>
</comment>
<dbReference type="GO" id="GO:0046899">
    <property type="term" value="F:nucleoside triphosphate adenylate kinase activity"/>
    <property type="evidence" value="ECO:0007669"/>
    <property type="project" value="UniProtKB-UniRule"/>
</dbReference>
<dbReference type="HAMAP" id="MF_03169">
    <property type="entry name" value="Adenylate_kinase_AK3"/>
    <property type="match status" value="1"/>
</dbReference>
<dbReference type="GO" id="GO:0005759">
    <property type="term" value="C:mitochondrial matrix"/>
    <property type="evidence" value="ECO:0007669"/>
    <property type="project" value="UniProtKB-SubCell"/>
</dbReference>
<keyword evidence="2 7" id="KW-0808">Transferase</keyword>
<dbReference type="AlphaFoldDB" id="A0A9W8G832"/>
<dbReference type="Pfam" id="PF05191">
    <property type="entry name" value="ADK_lid"/>
    <property type="match status" value="1"/>
</dbReference>
<evidence type="ECO:0000259" key="9">
    <source>
        <dbReference type="Pfam" id="PF05191"/>
    </source>
</evidence>
<sequence length="294" mass="32215">MSLAKLFGRSCYFRAGSCTRFSTVNAQNISRRRQSSTSSSSPQPAEDDANTAASVGPVSGSTQQLPTSRLRRATRNGVPLRMLILGAPGSGKGTQSAQLRKHYDISAISSGDILRRNIAEQTAAGKKAQAAVAQGSLVSDDIIVELIRTELSTIDSYNWLLDGFPRNIAQAKALDAMLAATNQPLNAVINLVVPESVILHRVVERYVHVPSGRVYNLTYNPPKVAGVDDVTGEPLEHRPDDNPESFKRRLEQYHQQTEPLVDYYRSSGVLTSFVGSTSEIIFPQIHSYLNERFE</sequence>
<comment type="function">
    <text evidence="7">Involved in maintaining the homeostasis of cellular nucleotides by catalyzing the interconversion of nucleoside phosphates. Has GTP:AMP phosphotransferase and ITP:AMP phosphotransferase activities.</text>
</comment>
<feature type="binding site" evidence="7">
    <location>
        <begin position="89"/>
        <end position="94"/>
    </location>
    <ligand>
        <name>GTP</name>
        <dbReference type="ChEBI" id="CHEBI:37565"/>
    </ligand>
</feature>